<gene>
    <name evidence="2" type="primary">Cre-srxa-19</name>
    <name evidence="2" type="ORF">CRE_30711</name>
</gene>
<evidence type="ECO:0000313" key="2">
    <source>
        <dbReference type="EMBL" id="EFP11238.1"/>
    </source>
</evidence>
<proteinExistence type="predicted"/>
<keyword evidence="1" id="KW-0472">Membrane</keyword>
<keyword evidence="1" id="KW-1133">Transmembrane helix</keyword>
<dbReference type="KEGG" id="crq:GCK72_017620"/>
<dbReference type="OMA" id="THMIWVE"/>
<feature type="transmembrane region" description="Helical" evidence="1">
    <location>
        <begin position="140"/>
        <end position="160"/>
    </location>
</feature>
<keyword evidence="1" id="KW-0812">Transmembrane</keyword>
<dbReference type="PANTHER" id="PTHR23018">
    <property type="entry name" value="SERPENTINE RECEPTOR, CLASS XA-RELATED"/>
    <property type="match status" value="1"/>
</dbReference>
<reference evidence="2" key="1">
    <citation type="submission" date="2007-07" db="EMBL/GenBank/DDBJ databases">
        <title>PCAP assembly of the Caenorhabditis remanei genome.</title>
        <authorList>
            <consortium name="The Caenorhabditis remanei Sequencing Consortium"/>
            <person name="Wilson R.K."/>
        </authorList>
    </citation>
    <scope>NUCLEOTIDE SEQUENCE [LARGE SCALE GENOMIC DNA]</scope>
    <source>
        <strain evidence="2">PB4641</strain>
    </source>
</reference>
<evidence type="ECO:0000256" key="1">
    <source>
        <dbReference type="SAM" id="Phobius"/>
    </source>
</evidence>
<dbReference type="RefSeq" id="XP_003112717.2">
    <property type="nucleotide sequence ID" value="XM_003112669.2"/>
</dbReference>
<feature type="transmembrane region" description="Helical" evidence="1">
    <location>
        <begin position="276"/>
        <end position="297"/>
    </location>
</feature>
<protein>
    <submittedName>
        <fullName evidence="2">CRE-SRXA-19 protein</fullName>
    </submittedName>
</protein>
<dbReference type="InParanoid" id="E3LTV7"/>
<feature type="transmembrane region" description="Helical" evidence="1">
    <location>
        <begin position="238"/>
        <end position="256"/>
    </location>
</feature>
<sequence length="324" mass="38565">MPLISYSQESFYSNNTLIKSDFMDGIMILTYFTHLFSYLFNIVLFYVVSRNRAIKTKAYVTHMIWVEIILNVCQHLSVEFVLGIEDQTNIYVFKMVCILFMTLQMWTVNTIRYTMTFMMAANRFICILNPKFNKYFDSEIITLFGIGVWMLAFIGSWYLLLLGCFPRFNTSTFVLETDCDYLTWPDFIYKSHYLLFLTLTLNILMVVYAKLRRCGFFNVSVARVSVVAATRRSRHENYFIIQSFIVFLVMAYDAAYTSLRKNYEPQFHSLPFNLQIFLGWFNIYSSNYINSLIYFFFHKTNRILILRTIFCEPKWLKTKKVRPA</sequence>
<feature type="transmembrane region" description="Helical" evidence="1">
    <location>
        <begin position="90"/>
        <end position="109"/>
    </location>
</feature>
<feature type="transmembrane region" description="Helical" evidence="1">
    <location>
        <begin position="26"/>
        <end position="47"/>
    </location>
</feature>
<dbReference type="Proteomes" id="UP000008281">
    <property type="component" value="Unassembled WGS sequence"/>
</dbReference>
<dbReference type="GeneID" id="9824272"/>
<dbReference type="HOGENOM" id="CLU_062504_0_0_1"/>
<dbReference type="CTD" id="9824272"/>
<feature type="transmembrane region" description="Helical" evidence="1">
    <location>
        <begin position="191"/>
        <end position="209"/>
    </location>
</feature>
<keyword evidence="3" id="KW-1185">Reference proteome</keyword>
<dbReference type="SUPFAM" id="SSF81321">
    <property type="entry name" value="Family A G protein-coupled receptor-like"/>
    <property type="match status" value="1"/>
</dbReference>
<dbReference type="OrthoDB" id="5840083at2759"/>
<dbReference type="AlphaFoldDB" id="E3LTV7"/>
<dbReference type="eggNOG" id="ENOG502TCQ6">
    <property type="taxonomic scope" value="Eukaryota"/>
</dbReference>
<dbReference type="Gene3D" id="1.20.1070.10">
    <property type="entry name" value="Rhodopsin 7-helix transmembrane proteins"/>
    <property type="match status" value="1"/>
</dbReference>
<dbReference type="EMBL" id="DS268415">
    <property type="protein sequence ID" value="EFP11238.1"/>
    <property type="molecule type" value="Genomic_DNA"/>
</dbReference>
<accession>E3LTV7</accession>
<feature type="transmembrane region" description="Helical" evidence="1">
    <location>
        <begin position="59"/>
        <end position="78"/>
    </location>
</feature>
<name>E3LTV7_CAERE</name>
<dbReference type="InterPro" id="IPR005047">
    <property type="entry name" value="7TM_GPCR_serpentine_rcpt_Srxa"/>
</dbReference>
<dbReference type="STRING" id="31234.E3LTV7"/>
<evidence type="ECO:0000313" key="3">
    <source>
        <dbReference type="Proteomes" id="UP000008281"/>
    </source>
</evidence>
<dbReference type="PANTHER" id="PTHR23018:SF15">
    <property type="entry name" value="G_PROTEIN_RECEP_F1_2 DOMAIN-CONTAINING PROTEIN"/>
    <property type="match status" value="1"/>
</dbReference>
<organism evidence="3">
    <name type="scientific">Caenorhabditis remanei</name>
    <name type="common">Caenorhabditis vulgaris</name>
    <dbReference type="NCBI Taxonomy" id="31234"/>
    <lineage>
        <taxon>Eukaryota</taxon>
        <taxon>Metazoa</taxon>
        <taxon>Ecdysozoa</taxon>
        <taxon>Nematoda</taxon>
        <taxon>Chromadorea</taxon>
        <taxon>Rhabditida</taxon>
        <taxon>Rhabditina</taxon>
        <taxon>Rhabditomorpha</taxon>
        <taxon>Rhabditoidea</taxon>
        <taxon>Rhabditidae</taxon>
        <taxon>Peloderinae</taxon>
        <taxon>Caenorhabditis</taxon>
    </lineage>
</organism>